<evidence type="ECO:0000313" key="7">
    <source>
        <dbReference type="EMBL" id="QGA80984.1"/>
    </source>
</evidence>
<protein>
    <recommendedName>
        <fullName evidence="4 6">50S ribosomal protein L22</fullName>
    </recommendedName>
</protein>
<gene>
    <name evidence="7" type="primary">rpl22p</name>
    <name evidence="7" type="ORF">LC1Nh_1116</name>
</gene>
<keyword evidence="3 5" id="KW-0687">Ribonucleoprotein</keyword>
<name>A0A5Q0UHC3_9ARCH</name>
<organism evidence="7 8">
    <name type="scientific">Candidatus Nanohalobium constans</name>
    <dbReference type="NCBI Taxonomy" id="2565781"/>
    <lineage>
        <taxon>Archaea</taxon>
        <taxon>Candidatus Nanohalarchaeota</taxon>
        <taxon>Candidatus Nanohalobia</taxon>
        <taxon>Candidatus Nanohalobiales</taxon>
        <taxon>Candidatus Nanohalobiaceae</taxon>
        <taxon>Candidatus Nanohalobium</taxon>
    </lineage>
</organism>
<dbReference type="GeneID" id="42365515"/>
<dbReference type="InterPro" id="IPR005721">
    <property type="entry name" value="Ribosomal_uL22_euk/arc"/>
</dbReference>
<sequence>MNSIEIESHQARALGKNMPISWKDSTEIGRFIKGDTVEKAENKLEKVIEKELHVPYTKFDSDAGHKSGAGDSGGFPVKAAEHMLELVQEAAANAEHQGLNTGALHVDNVITNKGNEYATPGRFRGRKTKAAHVNVIVGEK</sequence>
<dbReference type="AlphaFoldDB" id="A0A5Q0UHC3"/>
<comment type="function">
    <text evidence="6">This protein binds specifically to 23S rRNA. It makes multiple contacts with different domains of the 23S rRNA in the assembled 50S subunit and ribosome.</text>
</comment>
<dbReference type="NCBIfam" id="TIGR01038">
    <property type="entry name" value="uL22_arch_euk"/>
    <property type="match status" value="1"/>
</dbReference>
<keyword evidence="8" id="KW-1185">Reference proteome</keyword>
<dbReference type="InterPro" id="IPR036394">
    <property type="entry name" value="Ribosomal_uL22_sf"/>
</dbReference>
<dbReference type="Proteomes" id="UP000377803">
    <property type="component" value="Chromosome"/>
</dbReference>
<evidence type="ECO:0000313" key="8">
    <source>
        <dbReference type="Proteomes" id="UP000377803"/>
    </source>
</evidence>
<reference evidence="8" key="1">
    <citation type="submission" date="2019-05" db="EMBL/GenBank/DDBJ databases">
        <title>Candidatus Nanohalobium constans, a novel model system to study the DPANN nano-sized archaea: genomic and physiological characterization of a nanoarchaeon co-cultured with its chitinotrophic host.</title>
        <authorList>
            <person name="La Cono V."/>
            <person name="Arcadi E."/>
            <person name="Crisafi F."/>
            <person name="Denaro R."/>
            <person name="La Spada G."/>
            <person name="Messina E."/>
            <person name="Smedile F."/>
            <person name="Toshchakov S.V."/>
            <person name="Shevchenko M.A."/>
            <person name="Golyshin P.N."/>
            <person name="Golyshina O.V."/>
            <person name="Ferrer M."/>
            <person name="Rohde M."/>
            <person name="Mushegian A."/>
            <person name="Sorokin D.Y."/>
            <person name="Giuliano L."/>
            <person name="Yakimov M.M."/>
        </authorList>
    </citation>
    <scope>NUCLEOTIDE SEQUENCE [LARGE SCALE GENOMIC DNA]</scope>
    <source>
        <strain evidence="8">LC1Nh</strain>
    </source>
</reference>
<dbReference type="InterPro" id="IPR001063">
    <property type="entry name" value="Ribosomal_uL22"/>
</dbReference>
<dbReference type="Pfam" id="PF00237">
    <property type="entry name" value="Ribosomal_L22"/>
    <property type="match status" value="1"/>
</dbReference>
<dbReference type="EMBL" id="CP040089">
    <property type="protein sequence ID" value="QGA80984.1"/>
    <property type="molecule type" value="Genomic_DNA"/>
</dbReference>
<keyword evidence="2 5" id="KW-0689">Ribosomal protein</keyword>
<evidence type="ECO:0000256" key="1">
    <source>
        <dbReference type="ARBA" id="ARBA00009451"/>
    </source>
</evidence>
<keyword evidence="6" id="KW-0699">rRNA-binding</keyword>
<keyword evidence="6" id="KW-0694">RNA-binding</keyword>
<evidence type="ECO:0000256" key="5">
    <source>
        <dbReference type="RuleBase" id="RU004005"/>
    </source>
</evidence>
<dbReference type="RefSeq" id="WP_153550733.1">
    <property type="nucleotide sequence ID" value="NZ_CP040089.1"/>
</dbReference>
<dbReference type="OrthoDB" id="314984at2157"/>
<comment type="subunit">
    <text evidence="6">Part of the 50S ribosomal subunit.</text>
</comment>
<evidence type="ECO:0000256" key="6">
    <source>
        <dbReference type="RuleBase" id="RU004007"/>
    </source>
</evidence>
<evidence type="ECO:0000256" key="3">
    <source>
        <dbReference type="ARBA" id="ARBA00023274"/>
    </source>
</evidence>
<proteinExistence type="inferred from homology"/>
<dbReference type="PANTHER" id="PTHR11593:SF10">
    <property type="entry name" value="60S RIBOSOMAL PROTEIN L17"/>
    <property type="match status" value="1"/>
</dbReference>
<dbReference type="GO" id="GO:0003735">
    <property type="term" value="F:structural constituent of ribosome"/>
    <property type="evidence" value="ECO:0007669"/>
    <property type="project" value="UniProtKB-UniRule"/>
</dbReference>
<dbReference type="SUPFAM" id="SSF54843">
    <property type="entry name" value="Ribosomal protein L22"/>
    <property type="match status" value="1"/>
</dbReference>
<dbReference type="GO" id="GO:0022625">
    <property type="term" value="C:cytosolic large ribosomal subunit"/>
    <property type="evidence" value="ECO:0007669"/>
    <property type="project" value="UniProtKB-UniRule"/>
</dbReference>
<evidence type="ECO:0000256" key="2">
    <source>
        <dbReference type="ARBA" id="ARBA00022980"/>
    </source>
</evidence>
<accession>A0A5Q0UHC3</accession>
<dbReference type="PANTHER" id="PTHR11593">
    <property type="entry name" value="60S RIBOSOMAL PROTEIN L17"/>
    <property type="match status" value="1"/>
</dbReference>
<evidence type="ECO:0000256" key="4">
    <source>
        <dbReference type="NCBIfam" id="TIGR01038"/>
    </source>
</evidence>
<dbReference type="GO" id="GO:0002181">
    <property type="term" value="P:cytoplasmic translation"/>
    <property type="evidence" value="ECO:0007669"/>
    <property type="project" value="TreeGrafter"/>
</dbReference>
<dbReference type="Gene3D" id="3.90.470.10">
    <property type="entry name" value="Ribosomal protein L22/L17"/>
    <property type="match status" value="1"/>
</dbReference>
<dbReference type="KEGG" id="ncon:LC1Nh_1116"/>
<dbReference type="GO" id="GO:0019843">
    <property type="term" value="F:rRNA binding"/>
    <property type="evidence" value="ECO:0007669"/>
    <property type="project" value="UniProtKB-KW"/>
</dbReference>
<comment type="similarity">
    <text evidence="1 5">Belongs to the universal ribosomal protein uL22 family.</text>
</comment>